<organism evidence="1 2">
    <name type="scientific">Paramecium pentaurelia</name>
    <dbReference type="NCBI Taxonomy" id="43138"/>
    <lineage>
        <taxon>Eukaryota</taxon>
        <taxon>Sar</taxon>
        <taxon>Alveolata</taxon>
        <taxon>Ciliophora</taxon>
        <taxon>Intramacronucleata</taxon>
        <taxon>Oligohymenophorea</taxon>
        <taxon>Peniculida</taxon>
        <taxon>Parameciidae</taxon>
        <taxon>Paramecium</taxon>
    </lineage>
</organism>
<dbReference type="AlphaFoldDB" id="A0A8S1TTH3"/>
<keyword evidence="2" id="KW-1185">Reference proteome</keyword>
<protein>
    <submittedName>
        <fullName evidence="1">Uncharacterized protein</fullName>
    </submittedName>
</protein>
<reference evidence="1" key="1">
    <citation type="submission" date="2021-01" db="EMBL/GenBank/DDBJ databases">
        <authorList>
            <consortium name="Genoscope - CEA"/>
            <person name="William W."/>
        </authorList>
    </citation>
    <scope>NUCLEOTIDE SEQUENCE</scope>
</reference>
<accession>A0A8S1TTH3</accession>
<sequence>MLDLPSNKRLGSTKNELRFVVKSQNFIIKRCSLVLFKTRNYSSQLCLIFYQTTKYNILRKAKSQTNQNSNIYVLKREQCCKIQQLKNTCQIQQKKNYDDRNQEFISSNQPFTPISLEQLQNQNGIQTILIVNGSDIKDTHSMLNEDVQILKQKSSVQFKKYVEFKFDQKIQFFAQ</sequence>
<proteinExistence type="predicted"/>
<evidence type="ECO:0000313" key="1">
    <source>
        <dbReference type="EMBL" id="CAD8155358.1"/>
    </source>
</evidence>
<comment type="caution">
    <text evidence="1">The sequence shown here is derived from an EMBL/GenBank/DDBJ whole genome shotgun (WGS) entry which is preliminary data.</text>
</comment>
<evidence type="ECO:0000313" key="2">
    <source>
        <dbReference type="Proteomes" id="UP000689195"/>
    </source>
</evidence>
<dbReference type="EMBL" id="CAJJDO010000027">
    <property type="protein sequence ID" value="CAD8155358.1"/>
    <property type="molecule type" value="Genomic_DNA"/>
</dbReference>
<name>A0A8S1TTH3_9CILI</name>
<gene>
    <name evidence="1" type="ORF">PPENT_87.1.T0270051</name>
</gene>
<dbReference type="Proteomes" id="UP000689195">
    <property type="component" value="Unassembled WGS sequence"/>
</dbReference>